<dbReference type="InterPro" id="IPR003439">
    <property type="entry name" value="ABC_transporter-like_ATP-bd"/>
</dbReference>
<evidence type="ECO:0000256" key="2">
    <source>
        <dbReference type="ARBA" id="ARBA00022448"/>
    </source>
</evidence>
<dbReference type="InterPro" id="IPR027417">
    <property type="entry name" value="P-loop_NTPase"/>
</dbReference>
<dbReference type="SUPFAM" id="SSF52540">
    <property type="entry name" value="P-loop containing nucleoside triphosphate hydrolases"/>
    <property type="match status" value="1"/>
</dbReference>
<dbReference type="GO" id="GO:0005524">
    <property type="term" value="F:ATP binding"/>
    <property type="evidence" value="ECO:0007669"/>
    <property type="project" value="UniProtKB-KW"/>
</dbReference>
<dbReference type="Proteomes" id="UP000591058">
    <property type="component" value="Unassembled WGS sequence"/>
</dbReference>
<protein>
    <submittedName>
        <fullName evidence="6">ABC transporter ATP-binding protein</fullName>
    </submittedName>
</protein>
<dbReference type="InterPro" id="IPR017871">
    <property type="entry name" value="ABC_transporter-like_CS"/>
</dbReference>
<proteinExistence type="inferred from homology"/>
<evidence type="ECO:0000256" key="4">
    <source>
        <dbReference type="ARBA" id="ARBA00022840"/>
    </source>
</evidence>
<accession>A0A7K4DLE8</accession>
<dbReference type="EMBL" id="JABBYL010000020">
    <property type="protein sequence ID" value="NMO09297.1"/>
    <property type="molecule type" value="Genomic_DNA"/>
</dbReference>
<keyword evidence="2" id="KW-0813">Transport</keyword>
<dbReference type="PROSITE" id="PS00211">
    <property type="entry name" value="ABC_TRANSPORTER_1"/>
    <property type="match status" value="1"/>
</dbReference>
<sequence>MNNHVLEFKDVWKTYPMGDVHVNALAGLNLTLEEGSFTAVMGPSGSGKSTFLNVAGILDTPSRGLFRINGRQTSELSLKEQALLRRNEIGFVFQRFNLLSQLSALENVMLPMIHKDSEKAMGVLDKMGLDGKYHKRPTQLSGGEQQRVAISRALINDPSLILADEPTGELDTGNAQSIMHILQDLNRDDGVSIVVVTHNPASASFADEIIKMRDGVVIK</sequence>
<dbReference type="PANTHER" id="PTHR42798:SF6">
    <property type="entry name" value="CELL DIVISION ATP-BINDING PROTEIN FTSE"/>
    <property type="match status" value="1"/>
</dbReference>
<evidence type="ECO:0000313" key="7">
    <source>
        <dbReference type="Proteomes" id="UP000591058"/>
    </source>
</evidence>
<gene>
    <name evidence="6" type="ORF">HG719_05535</name>
</gene>
<organism evidence="6 7">
    <name type="scientific">Methanobacterium subterraneum</name>
    <dbReference type="NCBI Taxonomy" id="59277"/>
    <lineage>
        <taxon>Archaea</taxon>
        <taxon>Methanobacteriati</taxon>
        <taxon>Methanobacteriota</taxon>
        <taxon>Methanomada group</taxon>
        <taxon>Methanobacteria</taxon>
        <taxon>Methanobacteriales</taxon>
        <taxon>Methanobacteriaceae</taxon>
        <taxon>Methanobacterium</taxon>
    </lineage>
</organism>
<dbReference type="InterPro" id="IPR003593">
    <property type="entry name" value="AAA+_ATPase"/>
</dbReference>
<dbReference type="InterPro" id="IPR017911">
    <property type="entry name" value="MacB-like_ATP-bd"/>
</dbReference>
<evidence type="ECO:0000313" key="6">
    <source>
        <dbReference type="EMBL" id="NMO09297.1"/>
    </source>
</evidence>
<dbReference type="PANTHER" id="PTHR42798">
    <property type="entry name" value="LIPOPROTEIN-RELEASING SYSTEM ATP-BINDING PROTEIN LOLD"/>
    <property type="match status" value="1"/>
</dbReference>
<dbReference type="CDD" id="cd03255">
    <property type="entry name" value="ABC_MJ0796_LolCDE_FtsE"/>
    <property type="match status" value="1"/>
</dbReference>
<name>A0A7K4DLE8_9EURY</name>
<comment type="similarity">
    <text evidence="1">Belongs to the ABC transporter superfamily.</text>
</comment>
<evidence type="ECO:0000256" key="3">
    <source>
        <dbReference type="ARBA" id="ARBA00022741"/>
    </source>
</evidence>
<keyword evidence="4 6" id="KW-0067">ATP-binding</keyword>
<dbReference type="FunFam" id="3.40.50.300:FF:000032">
    <property type="entry name" value="Export ABC transporter ATP-binding protein"/>
    <property type="match status" value="1"/>
</dbReference>
<dbReference type="GO" id="GO:0016887">
    <property type="term" value="F:ATP hydrolysis activity"/>
    <property type="evidence" value="ECO:0007669"/>
    <property type="project" value="InterPro"/>
</dbReference>
<dbReference type="SMART" id="SM00382">
    <property type="entry name" value="AAA"/>
    <property type="match status" value="1"/>
</dbReference>
<feature type="domain" description="ABC transporter" evidence="5">
    <location>
        <begin position="6"/>
        <end position="218"/>
    </location>
</feature>
<dbReference type="Gene3D" id="3.40.50.300">
    <property type="entry name" value="P-loop containing nucleotide triphosphate hydrolases"/>
    <property type="match status" value="1"/>
</dbReference>
<evidence type="ECO:0000259" key="5">
    <source>
        <dbReference type="PROSITE" id="PS50893"/>
    </source>
</evidence>
<evidence type="ECO:0000256" key="1">
    <source>
        <dbReference type="ARBA" id="ARBA00005417"/>
    </source>
</evidence>
<dbReference type="Pfam" id="PF00005">
    <property type="entry name" value="ABC_tran"/>
    <property type="match status" value="1"/>
</dbReference>
<dbReference type="PROSITE" id="PS50893">
    <property type="entry name" value="ABC_TRANSPORTER_2"/>
    <property type="match status" value="1"/>
</dbReference>
<dbReference type="GO" id="GO:0098796">
    <property type="term" value="C:membrane protein complex"/>
    <property type="evidence" value="ECO:0007669"/>
    <property type="project" value="UniProtKB-ARBA"/>
</dbReference>
<keyword evidence="3" id="KW-0547">Nucleotide-binding</keyword>
<reference evidence="6 7" key="1">
    <citation type="submission" date="2020-04" db="EMBL/GenBank/DDBJ databases">
        <title>Draft genome of Methanobacterium subterraneum isolated from animal feces.</title>
        <authorList>
            <person name="Ouboter H.T."/>
            <person name="Berger S."/>
            <person name="Gungor E."/>
            <person name="Jetten M.S.M."/>
            <person name="Welte C.U."/>
        </authorList>
    </citation>
    <scope>NUCLEOTIDE SEQUENCE [LARGE SCALE GENOMIC DNA]</scope>
    <source>
        <strain evidence="6">HO_2020</strain>
    </source>
</reference>
<dbReference type="RefSeq" id="WP_169032696.1">
    <property type="nucleotide sequence ID" value="NZ_JABBYL010000020.1"/>
</dbReference>
<dbReference type="AlphaFoldDB" id="A0A7K4DLE8"/>
<dbReference type="GO" id="GO:0022857">
    <property type="term" value="F:transmembrane transporter activity"/>
    <property type="evidence" value="ECO:0007669"/>
    <property type="project" value="UniProtKB-ARBA"/>
</dbReference>
<comment type="caution">
    <text evidence="6">The sequence shown here is derived from an EMBL/GenBank/DDBJ whole genome shotgun (WGS) entry which is preliminary data.</text>
</comment>